<dbReference type="AlphaFoldDB" id="A0A9P6RLZ1"/>
<sequence>MSTSNQFVAFFGATGGCANACLTHTLNAGLHATALARTPSKLANMLRAQGVSQQTLDAQLRIIQGDILDVASIKRTLISINEKTGDIVVASHIISGIGASAQMKKSLTKPVVIDNPTVCATALENTVEALQQIYAEHPVVGQLHKPSITVISSTGISDGPEDVPFGLRFLYHTVLATPHKDKKNMEELALQNEATAEHPTGVFRGAIVIRASLMTGDQDIKKGKGWQKLKVGREEKPALGYTVRRSDVGQWIFEQIIKKGDGNWLGQKITLTN</sequence>
<comment type="caution">
    <text evidence="2">The sequence shown here is derived from an EMBL/GenBank/DDBJ whole genome shotgun (WGS) entry which is preliminary data.</text>
</comment>
<comment type="similarity">
    <text evidence="1">Belongs to the avfA family.</text>
</comment>
<dbReference type="Proteomes" id="UP000738325">
    <property type="component" value="Unassembled WGS sequence"/>
</dbReference>
<dbReference type="InterPro" id="IPR051606">
    <property type="entry name" value="Polyketide_Oxido-like"/>
</dbReference>
<dbReference type="PANTHER" id="PTHR43355">
    <property type="entry name" value="FLAVIN REDUCTASE (NADPH)"/>
    <property type="match status" value="1"/>
</dbReference>
<dbReference type="GO" id="GO:0004074">
    <property type="term" value="F:biliverdin reductase [NAD(P)H] activity"/>
    <property type="evidence" value="ECO:0007669"/>
    <property type="project" value="TreeGrafter"/>
</dbReference>
<evidence type="ECO:0000313" key="2">
    <source>
        <dbReference type="EMBL" id="KAG0322690.1"/>
    </source>
</evidence>
<gene>
    <name evidence="2" type="ORF">BGZ99_003183</name>
</gene>
<dbReference type="Gene3D" id="3.40.50.720">
    <property type="entry name" value="NAD(P)-binding Rossmann-like Domain"/>
    <property type="match status" value="1"/>
</dbReference>
<evidence type="ECO:0000313" key="3">
    <source>
        <dbReference type="Proteomes" id="UP000738325"/>
    </source>
</evidence>
<dbReference type="GO" id="GO:0042602">
    <property type="term" value="F:riboflavin reductase (NADPH) activity"/>
    <property type="evidence" value="ECO:0007669"/>
    <property type="project" value="TreeGrafter"/>
</dbReference>
<accession>A0A9P6RLZ1</accession>
<organism evidence="2 3">
    <name type="scientific">Dissophora globulifera</name>
    <dbReference type="NCBI Taxonomy" id="979702"/>
    <lineage>
        <taxon>Eukaryota</taxon>
        <taxon>Fungi</taxon>
        <taxon>Fungi incertae sedis</taxon>
        <taxon>Mucoromycota</taxon>
        <taxon>Mortierellomycotina</taxon>
        <taxon>Mortierellomycetes</taxon>
        <taxon>Mortierellales</taxon>
        <taxon>Mortierellaceae</taxon>
        <taxon>Dissophora</taxon>
    </lineage>
</organism>
<reference evidence="2" key="1">
    <citation type="journal article" date="2020" name="Fungal Divers.">
        <title>Resolving the Mortierellaceae phylogeny through synthesis of multi-gene phylogenetics and phylogenomics.</title>
        <authorList>
            <person name="Vandepol N."/>
            <person name="Liber J."/>
            <person name="Desiro A."/>
            <person name="Na H."/>
            <person name="Kennedy M."/>
            <person name="Barry K."/>
            <person name="Grigoriev I.V."/>
            <person name="Miller A.N."/>
            <person name="O'Donnell K."/>
            <person name="Stajich J.E."/>
            <person name="Bonito G."/>
        </authorList>
    </citation>
    <scope>NUCLEOTIDE SEQUENCE</scope>
    <source>
        <strain evidence="2">REB-010B</strain>
    </source>
</reference>
<name>A0A9P6RLZ1_9FUNG</name>
<evidence type="ECO:0000256" key="1">
    <source>
        <dbReference type="ARBA" id="ARBA00038376"/>
    </source>
</evidence>
<dbReference type="PANTHER" id="PTHR43355:SF2">
    <property type="entry name" value="FLAVIN REDUCTASE (NADPH)"/>
    <property type="match status" value="1"/>
</dbReference>
<proteinExistence type="inferred from homology"/>
<keyword evidence="3" id="KW-1185">Reference proteome</keyword>
<dbReference type="OrthoDB" id="63935at2759"/>
<evidence type="ECO:0008006" key="4">
    <source>
        <dbReference type="Google" id="ProtNLM"/>
    </source>
</evidence>
<dbReference type="InterPro" id="IPR036291">
    <property type="entry name" value="NAD(P)-bd_dom_sf"/>
</dbReference>
<dbReference type="SUPFAM" id="SSF51735">
    <property type="entry name" value="NAD(P)-binding Rossmann-fold domains"/>
    <property type="match status" value="1"/>
</dbReference>
<dbReference type="EMBL" id="JAAAIP010000204">
    <property type="protein sequence ID" value="KAG0322690.1"/>
    <property type="molecule type" value="Genomic_DNA"/>
</dbReference>
<protein>
    <recommendedName>
        <fullName evidence="4">NAD(P)-binding domain-containing protein</fullName>
    </recommendedName>
</protein>